<evidence type="ECO:0000313" key="5">
    <source>
        <dbReference type="EMBL" id="THF96426.1"/>
    </source>
</evidence>
<feature type="region of interest" description="Disordered" evidence="4">
    <location>
        <begin position="168"/>
        <end position="190"/>
    </location>
</feature>
<evidence type="ECO:0000313" key="6">
    <source>
        <dbReference type="Proteomes" id="UP000306102"/>
    </source>
</evidence>
<feature type="compositionally biased region" description="Basic and acidic residues" evidence="4">
    <location>
        <begin position="171"/>
        <end position="183"/>
    </location>
</feature>
<organism evidence="5 6">
    <name type="scientific">Camellia sinensis var. sinensis</name>
    <name type="common">China tea</name>
    <dbReference type="NCBI Taxonomy" id="542762"/>
    <lineage>
        <taxon>Eukaryota</taxon>
        <taxon>Viridiplantae</taxon>
        <taxon>Streptophyta</taxon>
        <taxon>Embryophyta</taxon>
        <taxon>Tracheophyta</taxon>
        <taxon>Spermatophyta</taxon>
        <taxon>Magnoliopsida</taxon>
        <taxon>eudicotyledons</taxon>
        <taxon>Gunneridae</taxon>
        <taxon>Pentapetalae</taxon>
        <taxon>asterids</taxon>
        <taxon>Ericales</taxon>
        <taxon>Theaceae</taxon>
        <taxon>Camellia</taxon>
    </lineage>
</organism>
<keyword evidence="1" id="KW-0238">DNA-binding</keyword>
<dbReference type="EMBL" id="SDRB02012906">
    <property type="protein sequence ID" value="THF96426.1"/>
    <property type="molecule type" value="Genomic_DNA"/>
</dbReference>
<sequence>MSKQSKQRPMSSPFRQVTRFSLSLPLSSLLLSVKSRVRERTRESDTNLTPAPVSCRVVSCRVVSTRGEIERTKKRRKKSATERERREIEIERQEERKRDRETREKTEKEIKRRERRQSRRWRPSIEHVEAATDVFAISTGDQIPHPHPCNVVSTRVFRPKVPSPCNTDAKYPLDEKVDKDNKKGAKRAANRRSVSVPVIEDFEENELKEAGYFIKEEVQFLRLAMGHENESLDEFVEAHKTCLNDIMYFPTRNGYGLSSVAGNMEKLAALQNEFENVKKKMDDDTKKAQRLEQKIKLLTNGCQMDIVNDQMRAGKLWSQTEATFKQMDTAGTELECFQALQKQEQLAASHRINGLWEEVQKQELEQTLQKRYGVLVAEKERIQSLVDAFRVQEEVAAKKSCS</sequence>
<dbReference type="AlphaFoldDB" id="A0A4V3WJC6"/>
<comment type="caution">
    <text evidence="5">The sequence shown here is derived from an EMBL/GenBank/DDBJ whole genome shotgun (WGS) entry which is preliminary data.</text>
</comment>
<dbReference type="GO" id="GO:0000974">
    <property type="term" value="C:Prp19 complex"/>
    <property type="evidence" value="ECO:0007669"/>
    <property type="project" value="InterPro"/>
</dbReference>
<evidence type="ECO:0000256" key="1">
    <source>
        <dbReference type="ARBA" id="ARBA00023125"/>
    </source>
</evidence>
<dbReference type="Proteomes" id="UP000306102">
    <property type="component" value="Unassembled WGS sequence"/>
</dbReference>
<keyword evidence="2" id="KW-0539">Nucleus</keyword>
<evidence type="ECO:0000256" key="4">
    <source>
        <dbReference type="SAM" id="MobiDB-lite"/>
    </source>
</evidence>
<feature type="coiled-coil region" evidence="3">
    <location>
        <begin position="260"/>
        <end position="301"/>
    </location>
</feature>
<feature type="region of interest" description="Disordered" evidence="4">
    <location>
        <begin position="67"/>
        <end position="119"/>
    </location>
</feature>
<reference evidence="5 6" key="1">
    <citation type="journal article" date="2018" name="Proc. Natl. Acad. Sci. U.S.A.">
        <title>Draft genome sequence of Camellia sinensis var. sinensis provides insights into the evolution of the tea genome and tea quality.</title>
        <authorList>
            <person name="Wei C."/>
            <person name="Yang H."/>
            <person name="Wang S."/>
            <person name="Zhao J."/>
            <person name="Liu C."/>
            <person name="Gao L."/>
            <person name="Xia E."/>
            <person name="Lu Y."/>
            <person name="Tai Y."/>
            <person name="She G."/>
            <person name="Sun J."/>
            <person name="Cao H."/>
            <person name="Tong W."/>
            <person name="Gao Q."/>
            <person name="Li Y."/>
            <person name="Deng W."/>
            <person name="Jiang X."/>
            <person name="Wang W."/>
            <person name="Chen Q."/>
            <person name="Zhang S."/>
            <person name="Li H."/>
            <person name="Wu J."/>
            <person name="Wang P."/>
            <person name="Li P."/>
            <person name="Shi C."/>
            <person name="Zheng F."/>
            <person name="Jian J."/>
            <person name="Huang B."/>
            <person name="Shan D."/>
            <person name="Shi M."/>
            <person name="Fang C."/>
            <person name="Yue Y."/>
            <person name="Li F."/>
            <person name="Li D."/>
            <person name="Wei S."/>
            <person name="Han B."/>
            <person name="Jiang C."/>
            <person name="Yin Y."/>
            <person name="Xia T."/>
            <person name="Zhang Z."/>
            <person name="Bennetzen J.L."/>
            <person name="Zhao S."/>
            <person name="Wan X."/>
        </authorList>
    </citation>
    <scope>NUCLEOTIDE SEQUENCE [LARGE SCALE GENOMIC DNA]</scope>
    <source>
        <strain evidence="6">cv. Shuchazao</strain>
        <tissue evidence="5">Leaf</tissue>
    </source>
</reference>
<dbReference type="GO" id="GO:0003677">
    <property type="term" value="F:DNA binding"/>
    <property type="evidence" value="ECO:0007669"/>
    <property type="project" value="UniProtKB-KW"/>
</dbReference>
<keyword evidence="6" id="KW-1185">Reference proteome</keyword>
<feature type="compositionally biased region" description="Basic and acidic residues" evidence="4">
    <location>
        <begin position="79"/>
        <end position="112"/>
    </location>
</feature>
<evidence type="ECO:0000256" key="3">
    <source>
        <dbReference type="SAM" id="Coils"/>
    </source>
</evidence>
<name>A0A4V3WJC6_CAMSN</name>
<protein>
    <submittedName>
        <fullName evidence="5">Uncharacterized protein</fullName>
    </submittedName>
</protein>
<proteinExistence type="predicted"/>
<dbReference type="GO" id="GO:0005681">
    <property type="term" value="C:spliceosomal complex"/>
    <property type="evidence" value="ECO:0007669"/>
    <property type="project" value="TreeGrafter"/>
</dbReference>
<evidence type="ECO:0000256" key="2">
    <source>
        <dbReference type="ARBA" id="ARBA00023242"/>
    </source>
</evidence>
<dbReference type="PANTHER" id="PTHR45885">
    <property type="entry name" value="CELL DIVISION CYCLE 5-LIKE PROTEIN"/>
    <property type="match status" value="1"/>
</dbReference>
<accession>A0A4V3WJC6</accession>
<gene>
    <name evidence="5" type="ORF">TEA_009669</name>
</gene>
<dbReference type="PANTHER" id="PTHR45885:SF1">
    <property type="entry name" value="CELL DIVISION CYCLE 5-LIKE PROTEIN"/>
    <property type="match status" value="1"/>
</dbReference>
<dbReference type="STRING" id="542762.A0A4V3WJC6"/>
<dbReference type="GO" id="GO:0000398">
    <property type="term" value="P:mRNA splicing, via spliceosome"/>
    <property type="evidence" value="ECO:0007669"/>
    <property type="project" value="InterPro"/>
</dbReference>
<keyword evidence="3" id="KW-0175">Coiled coil</keyword>
<dbReference type="InterPro" id="IPR047242">
    <property type="entry name" value="CDC5L/Cef1"/>
</dbReference>